<feature type="transmembrane region" description="Helical" evidence="1">
    <location>
        <begin position="59"/>
        <end position="83"/>
    </location>
</feature>
<feature type="transmembrane region" description="Helical" evidence="1">
    <location>
        <begin position="122"/>
        <end position="141"/>
    </location>
</feature>
<accession>A0A1H9UEU1</accession>
<dbReference type="Proteomes" id="UP000182584">
    <property type="component" value="Unassembled WGS sequence"/>
</dbReference>
<protein>
    <submittedName>
        <fullName evidence="2">Uncharacterized protein</fullName>
    </submittedName>
</protein>
<feature type="transmembrane region" description="Helical" evidence="1">
    <location>
        <begin position="162"/>
        <end position="180"/>
    </location>
</feature>
<keyword evidence="1" id="KW-0812">Transmembrane</keyword>
<evidence type="ECO:0000256" key="1">
    <source>
        <dbReference type="SAM" id="Phobius"/>
    </source>
</evidence>
<keyword evidence="1" id="KW-0472">Membrane</keyword>
<reference evidence="2 3" key="1">
    <citation type="submission" date="2016-10" db="EMBL/GenBank/DDBJ databases">
        <authorList>
            <person name="de Groot N.N."/>
        </authorList>
    </citation>
    <scope>NUCLEOTIDE SEQUENCE [LARGE SCALE GENOMIC DNA]</scope>
    <source>
        <strain evidence="2 3">AR40</strain>
    </source>
</reference>
<organism evidence="2 3">
    <name type="scientific">Butyrivibrio fibrisolvens</name>
    <dbReference type="NCBI Taxonomy" id="831"/>
    <lineage>
        <taxon>Bacteria</taxon>
        <taxon>Bacillati</taxon>
        <taxon>Bacillota</taxon>
        <taxon>Clostridia</taxon>
        <taxon>Lachnospirales</taxon>
        <taxon>Lachnospiraceae</taxon>
        <taxon>Butyrivibrio</taxon>
    </lineage>
</organism>
<dbReference type="EMBL" id="FOGJ01000018">
    <property type="protein sequence ID" value="SES07781.1"/>
    <property type="molecule type" value="Genomic_DNA"/>
</dbReference>
<evidence type="ECO:0000313" key="2">
    <source>
        <dbReference type="EMBL" id="SES07781.1"/>
    </source>
</evidence>
<gene>
    <name evidence="2" type="ORF">SAMN04487884_11852</name>
</gene>
<dbReference type="AlphaFoldDB" id="A0A1H9UEU1"/>
<feature type="transmembrane region" description="Helical" evidence="1">
    <location>
        <begin position="192"/>
        <end position="218"/>
    </location>
</feature>
<evidence type="ECO:0000313" key="3">
    <source>
        <dbReference type="Proteomes" id="UP000182584"/>
    </source>
</evidence>
<dbReference type="OrthoDB" id="2063894at2"/>
<dbReference type="RefSeq" id="WP_074757037.1">
    <property type="nucleotide sequence ID" value="NZ_FOGJ01000018.1"/>
</dbReference>
<name>A0A1H9UEU1_BUTFI</name>
<keyword evidence="1" id="KW-1133">Transmembrane helix</keyword>
<proteinExistence type="predicted"/>
<sequence length="229" mass="26434">MNDKKTSKWVHHKGKKVSDIFEVLRRMPEITIKYAFVSPVLFVCGLEPIMFTGNRNNTVYWKFVLLSFAIVSVLSVILMYIASLEKDAEYRHIKMIFVFKEETLFSLIIPTVLSAYYVFSNIVVSVSIIVLCVILRGIKIWSLERKIKNGTYGYHMDAKVNIALIGIASMAGVFGFRLFINSRTFESKFFSLAFNLIVVWLIFIVILIVFMVEPIVAIKKIQKDKRKIK</sequence>